<protein>
    <recommendedName>
        <fullName evidence="4">Transmembrane protein</fullName>
    </recommendedName>
</protein>
<dbReference type="GeneID" id="7841592"/>
<evidence type="ECO:0000256" key="1">
    <source>
        <dbReference type="SAM" id="MobiDB-lite"/>
    </source>
</evidence>
<feature type="region of interest" description="Disordered" evidence="1">
    <location>
        <begin position="1"/>
        <end position="24"/>
    </location>
</feature>
<sequence length="78" mass="9167">MNQIDQKTKGNFQKKKLIGNNLNSKNPKEKLNKTILLSKSKRQNLRQVQVAISKRKSYKDEILNYILEDKVNKIIQIL</sequence>
<accession>I7M817</accession>
<dbReference type="RefSeq" id="XP_001016679.1">
    <property type="nucleotide sequence ID" value="XM_001016679.1"/>
</dbReference>
<evidence type="ECO:0000313" key="3">
    <source>
        <dbReference type="Proteomes" id="UP000009168"/>
    </source>
</evidence>
<evidence type="ECO:0008006" key="4">
    <source>
        <dbReference type="Google" id="ProtNLM"/>
    </source>
</evidence>
<organism evidence="2 3">
    <name type="scientific">Tetrahymena thermophila (strain SB210)</name>
    <dbReference type="NCBI Taxonomy" id="312017"/>
    <lineage>
        <taxon>Eukaryota</taxon>
        <taxon>Sar</taxon>
        <taxon>Alveolata</taxon>
        <taxon>Ciliophora</taxon>
        <taxon>Intramacronucleata</taxon>
        <taxon>Oligohymenophorea</taxon>
        <taxon>Hymenostomatida</taxon>
        <taxon>Tetrahymenina</taxon>
        <taxon>Tetrahymenidae</taxon>
        <taxon>Tetrahymena</taxon>
    </lineage>
</organism>
<dbReference type="AlphaFoldDB" id="I7M817"/>
<reference evidence="3" key="1">
    <citation type="journal article" date="2006" name="PLoS Biol.">
        <title>Macronuclear genome sequence of the ciliate Tetrahymena thermophila, a model eukaryote.</title>
        <authorList>
            <person name="Eisen J.A."/>
            <person name="Coyne R.S."/>
            <person name="Wu M."/>
            <person name="Wu D."/>
            <person name="Thiagarajan M."/>
            <person name="Wortman J.R."/>
            <person name="Badger J.H."/>
            <person name="Ren Q."/>
            <person name="Amedeo P."/>
            <person name="Jones K.M."/>
            <person name="Tallon L.J."/>
            <person name="Delcher A.L."/>
            <person name="Salzberg S.L."/>
            <person name="Silva J.C."/>
            <person name="Haas B.J."/>
            <person name="Majoros W.H."/>
            <person name="Farzad M."/>
            <person name="Carlton J.M."/>
            <person name="Smith R.K. Jr."/>
            <person name="Garg J."/>
            <person name="Pearlman R.E."/>
            <person name="Karrer K.M."/>
            <person name="Sun L."/>
            <person name="Manning G."/>
            <person name="Elde N.C."/>
            <person name="Turkewitz A.P."/>
            <person name="Asai D.J."/>
            <person name="Wilkes D.E."/>
            <person name="Wang Y."/>
            <person name="Cai H."/>
            <person name="Collins K."/>
            <person name="Stewart B.A."/>
            <person name="Lee S.R."/>
            <person name="Wilamowska K."/>
            <person name="Weinberg Z."/>
            <person name="Ruzzo W.L."/>
            <person name="Wloga D."/>
            <person name="Gaertig J."/>
            <person name="Frankel J."/>
            <person name="Tsao C.-C."/>
            <person name="Gorovsky M.A."/>
            <person name="Keeling P.J."/>
            <person name="Waller R.F."/>
            <person name="Patron N.J."/>
            <person name="Cherry J.M."/>
            <person name="Stover N.A."/>
            <person name="Krieger C.J."/>
            <person name="del Toro C."/>
            <person name="Ryder H.F."/>
            <person name="Williamson S.C."/>
            <person name="Barbeau R.A."/>
            <person name="Hamilton E.P."/>
            <person name="Orias E."/>
        </authorList>
    </citation>
    <scope>NUCLEOTIDE SEQUENCE [LARGE SCALE GENOMIC DNA]</scope>
    <source>
        <strain evidence="3">SB210</strain>
    </source>
</reference>
<keyword evidence="3" id="KW-1185">Reference proteome</keyword>
<evidence type="ECO:0000313" key="2">
    <source>
        <dbReference type="EMBL" id="EAR96434.1"/>
    </source>
</evidence>
<dbReference type="InParanoid" id="I7M817"/>
<gene>
    <name evidence="2" type="ORF">TTHERM_00191020</name>
</gene>
<feature type="compositionally biased region" description="Polar residues" evidence="1">
    <location>
        <begin position="1"/>
        <end position="11"/>
    </location>
</feature>
<dbReference type="HOGENOM" id="CLU_2627412_0_0_1"/>
<dbReference type="EMBL" id="GG662693">
    <property type="protein sequence ID" value="EAR96434.1"/>
    <property type="molecule type" value="Genomic_DNA"/>
</dbReference>
<name>I7M817_TETTS</name>
<dbReference type="Proteomes" id="UP000009168">
    <property type="component" value="Unassembled WGS sequence"/>
</dbReference>
<proteinExistence type="predicted"/>
<dbReference type="KEGG" id="tet:TTHERM_00191020"/>